<feature type="transmembrane region" description="Helical" evidence="1">
    <location>
        <begin position="12"/>
        <end position="33"/>
    </location>
</feature>
<protein>
    <submittedName>
        <fullName evidence="3">CPBP family intramembrane metalloprotease</fullName>
    </submittedName>
</protein>
<name>A0AAP3HDL1_LEGPN</name>
<gene>
    <name evidence="3" type="ORF">O6C86_07865</name>
</gene>
<evidence type="ECO:0000259" key="2">
    <source>
        <dbReference type="Pfam" id="PF02517"/>
    </source>
</evidence>
<dbReference type="EMBL" id="JAPXIC010000040">
    <property type="protein sequence ID" value="MCZ4719135.1"/>
    <property type="molecule type" value="Genomic_DNA"/>
</dbReference>
<dbReference type="Proteomes" id="UP001071279">
    <property type="component" value="Unassembled WGS sequence"/>
</dbReference>
<dbReference type="GO" id="GO:0004175">
    <property type="term" value="F:endopeptidase activity"/>
    <property type="evidence" value="ECO:0007669"/>
    <property type="project" value="UniProtKB-ARBA"/>
</dbReference>
<feature type="domain" description="CAAX prenyl protease 2/Lysostaphin resistance protein A-like" evidence="2">
    <location>
        <begin position="11"/>
        <end position="102"/>
    </location>
</feature>
<dbReference type="AlphaFoldDB" id="A0AAP3HDL1"/>
<keyword evidence="1" id="KW-1133">Transmembrane helix</keyword>
<feature type="transmembrane region" description="Helical" evidence="1">
    <location>
        <begin position="54"/>
        <end position="85"/>
    </location>
</feature>
<evidence type="ECO:0000313" key="3">
    <source>
        <dbReference type="EMBL" id="MCZ4719135.1"/>
    </source>
</evidence>
<proteinExistence type="predicted"/>
<reference evidence="3" key="1">
    <citation type="submission" date="2022-12" db="EMBL/GenBank/DDBJ databases">
        <title>Comparative genomics of Legionella pneumophila isolates from the West Bank and Germany support molecular epidemiology of Legionnaires disease.</title>
        <authorList>
            <person name="Zayed A.R."/>
            <person name="Bitar D.M."/>
            <person name="Steinert M."/>
            <person name="Lueck C."/>
            <person name="Brettar I."/>
            <person name="Hoefle M.G."/>
            <person name="Bunk B."/>
        </authorList>
    </citation>
    <scope>NUCLEOTIDE SEQUENCE</scope>
    <source>
        <strain evidence="3">H23</strain>
    </source>
</reference>
<sequence length="113" mass="13151">MVNNEVDWEYYFAMIFLYSLFAPIQELMARSALQSTFFHFLPGEKLFRQWNGIFLSNLIFATMHTHLGLTFASLTFIAGLFWGWLFHRQKSLLGVSVSHVILGVWSLFIVGLR</sequence>
<evidence type="ECO:0000313" key="4">
    <source>
        <dbReference type="Proteomes" id="UP001071279"/>
    </source>
</evidence>
<dbReference type="Pfam" id="PF02517">
    <property type="entry name" value="Rce1-like"/>
    <property type="match status" value="1"/>
</dbReference>
<dbReference type="RefSeq" id="WP_027219446.1">
    <property type="nucleotide sequence ID" value="NZ_JAPXIA010000006.1"/>
</dbReference>
<keyword evidence="1" id="KW-0812">Transmembrane</keyword>
<dbReference type="InterPro" id="IPR003675">
    <property type="entry name" value="Rce1/LyrA-like_dom"/>
</dbReference>
<evidence type="ECO:0000256" key="1">
    <source>
        <dbReference type="SAM" id="Phobius"/>
    </source>
</evidence>
<keyword evidence="3" id="KW-0645">Protease</keyword>
<accession>A0AAP3HDL1</accession>
<dbReference type="GO" id="GO:0008237">
    <property type="term" value="F:metallopeptidase activity"/>
    <property type="evidence" value="ECO:0007669"/>
    <property type="project" value="UniProtKB-KW"/>
</dbReference>
<keyword evidence="3" id="KW-0482">Metalloprotease</keyword>
<keyword evidence="3" id="KW-0378">Hydrolase</keyword>
<feature type="transmembrane region" description="Helical" evidence="1">
    <location>
        <begin position="91"/>
        <end position="112"/>
    </location>
</feature>
<dbReference type="GO" id="GO:0080120">
    <property type="term" value="P:CAAX-box protein maturation"/>
    <property type="evidence" value="ECO:0007669"/>
    <property type="project" value="UniProtKB-ARBA"/>
</dbReference>
<comment type="caution">
    <text evidence="3">The sequence shown here is derived from an EMBL/GenBank/DDBJ whole genome shotgun (WGS) entry which is preliminary data.</text>
</comment>
<organism evidence="3 4">
    <name type="scientific">Legionella pneumophila</name>
    <dbReference type="NCBI Taxonomy" id="446"/>
    <lineage>
        <taxon>Bacteria</taxon>
        <taxon>Pseudomonadati</taxon>
        <taxon>Pseudomonadota</taxon>
        <taxon>Gammaproteobacteria</taxon>
        <taxon>Legionellales</taxon>
        <taxon>Legionellaceae</taxon>
        <taxon>Legionella</taxon>
    </lineage>
</organism>
<keyword evidence="1" id="KW-0472">Membrane</keyword>